<feature type="region of interest" description="Disordered" evidence="1">
    <location>
        <begin position="582"/>
        <end position="629"/>
    </location>
</feature>
<dbReference type="SMART" id="SM00220">
    <property type="entry name" value="S_TKc"/>
    <property type="match status" value="1"/>
</dbReference>
<dbReference type="Gene3D" id="3.30.200.20">
    <property type="entry name" value="Phosphorylase Kinase, domain 1"/>
    <property type="match status" value="1"/>
</dbReference>
<dbReference type="PANTHER" id="PTHR46821">
    <property type="entry name" value="OS07G0586332 PROTEIN"/>
    <property type="match status" value="1"/>
</dbReference>
<dbReference type="Pfam" id="PF00069">
    <property type="entry name" value="Pkinase"/>
    <property type="match status" value="2"/>
</dbReference>
<dbReference type="InterPro" id="IPR000719">
    <property type="entry name" value="Prot_kinase_dom"/>
</dbReference>
<dbReference type="InterPro" id="IPR008271">
    <property type="entry name" value="Ser/Thr_kinase_AS"/>
</dbReference>
<organism evidence="3 4">
    <name type="scientific">Zingiber officinale</name>
    <name type="common">Ginger</name>
    <name type="synonym">Amomum zingiber</name>
    <dbReference type="NCBI Taxonomy" id="94328"/>
    <lineage>
        <taxon>Eukaryota</taxon>
        <taxon>Viridiplantae</taxon>
        <taxon>Streptophyta</taxon>
        <taxon>Embryophyta</taxon>
        <taxon>Tracheophyta</taxon>
        <taxon>Spermatophyta</taxon>
        <taxon>Magnoliopsida</taxon>
        <taxon>Liliopsida</taxon>
        <taxon>Zingiberales</taxon>
        <taxon>Zingiberaceae</taxon>
        <taxon>Zingiber</taxon>
    </lineage>
</organism>
<evidence type="ECO:0000313" key="3">
    <source>
        <dbReference type="EMBL" id="KAG6515715.1"/>
    </source>
</evidence>
<gene>
    <name evidence="3" type="ORF">ZIOFF_026144</name>
</gene>
<evidence type="ECO:0000313" key="4">
    <source>
        <dbReference type="Proteomes" id="UP000734854"/>
    </source>
</evidence>
<dbReference type="GO" id="GO:0005524">
    <property type="term" value="F:ATP binding"/>
    <property type="evidence" value="ECO:0007669"/>
    <property type="project" value="InterPro"/>
</dbReference>
<feature type="compositionally biased region" description="Basic and acidic residues" evidence="1">
    <location>
        <begin position="595"/>
        <end position="606"/>
    </location>
</feature>
<sequence length="793" mass="88675">MKESEYARRHGASVAQARDAGSVWLMKCWASRAIGVANEVHAGRVEVMQSSVTGGHGNAPTPAPLPCRRRSRPSSRLSSPSISSTLAAPQFTSVTAQIDSVNAPRSYKLNLSKDFVLMCVFSESNQGYPALQSPATTIYLYILEDWMCPASAVLVAALAVLLFRCHARRGDSGDPSPPQTPPRFLRQFSYAQLRRATAFFAHSHFLGHGGFGPVFRVALPSGEEFAVKVMDSCDSLRGEREFLNELALAARFLSVPSAASAVVPAIGFCVVDGDREHRRRWWRWWRREDAVDALEAVGASPRRRQQRKLILVYDLMRKGSLQDALLERRCPEMMNWARRFAVVRDVVRGLHFLHAACDPPVIHGDIKPSNILLDDRLAAKIADFGLARLHRVPLSASEDETLGISVAKTGESATSTETGFEDVEAYGASDTSAASPATTVEPASASEVEALLDSVSIDEEMGEAIPGSEDGSRKKKIGAFPGRDWWWKQKSKSVSCDRAEDYLTEWIQSETKKEAPTWESDDQATGKKNKKNIIRRGAEWWASLYQEWWLKRGNKSRPTREWWREEFYEELLLRRHKPKPEAFTKSKSTNYGSREQLRRWQNDEHSTSPLQKRRRSKKNHNQCRDPGRRVNSWIDQFSGEINTVERSQRRSSSTLSRRGTLCYLAPEHSGSSGMLTEKCDIYSFGVLLLVIVSGRRPLQVMASVAASDRERANLMSWAKYLARSGRLLDLVDPGLCAVDMEQALLCVKVALLCLQKTPSARPTSEEILSMLNGESEPPILPLEFSPPTRIIGE</sequence>
<proteinExistence type="predicted"/>
<protein>
    <recommendedName>
        <fullName evidence="2">Protein kinase domain-containing protein</fullName>
    </recommendedName>
</protein>
<name>A0A8J5L796_ZINOF</name>
<accession>A0A8J5L796</accession>
<feature type="compositionally biased region" description="Basic residues" evidence="1">
    <location>
        <begin position="611"/>
        <end position="621"/>
    </location>
</feature>
<dbReference type="AlphaFoldDB" id="A0A8J5L796"/>
<keyword evidence="4" id="KW-1185">Reference proteome</keyword>
<dbReference type="Proteomes" id="UP000734854">
    <property type="component" value="Unassembled WGS sequence"/>
</dbReference>
<dbReference type="PANTHER" id="PTHR46821:SF2">
    <property type="entry name" value="OS03G0251700 PROTEIN"/>
    <property type="match status" value="1"/>
</dbReference>
<dbReference type="PROSITE" id="PS00108">
    <property type="entry name" value="PROTEIN_KINASE_ST"/>
    <property type="match status" value="1"/>
</dbReference>
<comment type="caution">
    <text evidence="3">The sequence shown here is derived from an EMBL/GenBank/DDBJ whole genome shotgun (WGS) entry which is preliminary data.</text>
</comment>
<feature type="compositionally biased region" description="Low complexity" evidence="1">
    <location>
        <begin position="74"/>
        <end position="83"/>
    </location>
</feature>
<reference evidence="3 4" key="1">
    <citation type="submission" date="2020-08" db="EMBL/GenBank/DDBJ databases">
        <title>Plant Genome Project.</title>
        <authorList>
            <person name="Zhang R.-G."/>
        </authorList>
    </citation>
    <scope>NUCLEOTIDE SEQUENCE [LARGE SCALE GENOMIC DNA]</scope>
    <source>
        <tissue evidence="3">Rhizome</tissue>
    </source>
</reference>
<dbReference type="InterPro" id="IPR044576">
    <property type="entry name" value="At4g25390-like"/>
</dbReference>
<evidence type="ECO:0000256" key="1">
    <source>
        <dbReference type="SAM" id="MobiDB-lite"/>
    </source>
</evidence>
<dbReference type="InterPro" id="IPR011009">
    <property type="entry name" value="Kinase-like_dom_sf"/>
</dbReference>
<dbReference type="GO" id="GO:0004672">
    <property type="term" value="F:protein kinase activity"/>
    <property type="evidence" value="ECO:0007669"/>
    <property type="project" value="InterPro"/>
</dbReference>
<feature type="domain" description="Protein kinase" evidence="2">
    <location>
        <begin position="200"/>
        <end position="780"/>
    </location>
</feature>
<dbReference type="PROSITE" id="PS50011">
    <property type="entry name" value="PROTEIN_KINASE_DOM"/>
    <property type="match status" value="1"/>
</dbReference>
<dbReference type="SUPFAM" id="SSF56112">
    <property type="entry name" value="Protein kinase-like (PK-like)"/>
    <property type="match status" value="1"/>
</dbReference>
<feature type="region of interest" description="Disordered" evidence="1">
    <location>
        <begin position="51"/>
        <end position="83"/>
    </location>
</feature>
<dbReference type="Gene3D" id="1.10.510.10">
    <property type="entry name" value="Transferase(Phosphotransferase) domain 1"/>
    <property type="match status" value="2"/>
</dbReference>
<dbReference type="EMBL" id="JACMSC010000007">
    <property type="protein sequence ID" value="KAG6515715.1"/>
    <property type="molecule type" value="Genomic_DNA"/>
</dbReference>
<evidence type="ECO:0000259" key="2">
    <source>
        <dbReference type="PROSITE" id="PS50011"/>
    </source>
</evidence>